<dbReference type="Proteomes" id="UP000230543">
    <property type="component" value="Unassembled WGS sequence"/>
</dbReference>
<proteinExistence type="predicted"/>
<keyword evidence="1" id="KW-0472">Membrane</keyword>
<gene>
    <name evidence="2" type="ORF">COU22_02835</name>
</gene>
<comment type="caution">
    <text evidence="2">The sequence shown here is derived from an EMBL/GenBank/DDBJ whole genome shotgun (WGS) entry which is preliminary data.</text>
</comment>
<sequence>MKKIRFGIKIAYIITLVLLLAISSFLVFDVLRKNKKILILAKENRKYLELLSQINIEKDKAQEIIDFLDSSRE</sequence>
<feature type="non-terminal residue" evidence="2">
    <location>
        <position position="73"/>
    </location>
</feature>
<protein>
    <submittedName>
        <fullName evidence="2">Uncharacterized protein</fullName>
    </submittedName>
</protein>
<evidence type="ECO:0000256" key="1">
    <source>
        <dbReference type="SAM" id="Phobius"/>
    </source>
</evidence>
<dbReference type="AlphaFoldDB" id="A0A2M6WC05"/>
<reference evidence="3" key="1">
    <citation type="submission" date="2017-09" db="EMBL/GenBank/DDBJ databases">
        <title>Depth-based differentiation of microbial function through sediment-hosted aquifers and enrichment of novel symbionts in the deep terrestrial subsurface.</title>
        <authorList>
            <person name="Probst A.J."/>
            <person name="Ladd B."/>
            <person name="Jarett J.K."/>
            <person name="Geller-Mcgrath D.E."/>
            <person name="Sieber C.M.K."/>
            <person name="Emerson J.B."/>
            <person name="Anantharaman K."/>
            <person name="Thomas B.C."/>
            <person name="Malmstrom R."/>
            <person name="Stieglmeier M."/>
            <person name="Klingl A."/>
            <person name="Woyke T."/>
            <person name="Ryan C.M."/>
            <person name="Banfield J.F."/>
        </authorList>
    </citation>
    <scope>NUCLEOTIDE SEQUENCE [LARGE SCALE GENOMIC DNA]</scope>
</reference>
<keyword evidence="1" id="KW-0812">Transmembrane</keyword>
<accession>A0A2M6WC05</accession>
<organism evidence="2 3">
    <name type="scientific">Candidatus Komeilibacteria bacterium CG10_big_fil_rev_8_21_14_0_10_41_13</name>
    <dbReference type="NCBI Taxonomy" id="1974476"/>
    <lineage>
        <taxon>Bacteria</taxon>
        <taxon>Candidatus Komeiliibacteriota</taxon>
    </lineage>
</organism>
<evidence type="ECO:0000313" key="2">
    <source>
        <dbReference type="EMBL" id="PIT90322.1"/>
    </source>
</evidence>
<name>A0A2M6WC05_9BACT</name>
<feature type="transmembrane region" description="Helical" evidence="1">
    <location>
        <begin position="6"/>
        <end position="28"/>
    </location>
</feature>
<keyword evidence="1" id="KW-1133">Transmembrane helix</keyword>
<evidence type="ECO:0000313" key="3">
    <source>
        <dbReference type="Proteomes" id="UP000230543"/>
    </source>
</evidence>
<dbReference type="EMBL" id="PFBO01000100">
    <property type="protein sequence ID" value="PIT90322.1"/>
    <property type="molecule type" value="Genomic_DNA"/>
</dbReference>